<dbReference type="EMBL" id="PZHX01000022">
    <property type="protein sequence ID" value="PTK29717.1"/>
    <property type="molecule type" value="Genomic_DNA"/>
</dbReference>
<evidence type="ECO:0000313" key="1">
    <source>
        <dbReference type="EMBL" id="PTK29717.1"/>
    </source>
</evidence>
<accession>A0A974KWE0</accession>
<proteinExistence type="predicted"/>
<evidence type="ECO:0000313" key="2">
    <source>
        <dbReference type="Proteomes" id="UP000241540"/>
    </source>
</evidence>
<dbReference type="AlphaFoldDB" id="A0A974KWE0"/>
<dbReference type="RefSeq" id="WP_107640412.1">
    <property type="nucleotide sequence ID" value="NZ_PZHX01000022.1"/>
</dbReference>
<sequence length="522" mass="61937">MKQFIPAWYDSKNWWNSTTQPFYIKRKVTEFDDMISLISMHQKNNSQFNTIILNYQPMLRLFLHRHGLYEMSYWSLFDDIQGVAQMSPQAIDYRDLGWPEDTEFIYTPFQVIAITSETAYSKLNFSQEGYLFEIETYKDNSLQVKYLFDDRGFISSIEKFQNNGQPSYKEYLDINGHTIMIQNLITQKVEISHDFYSQFAKIEYSSIEEIIYEKLRQYYFKYIEHHDKVIVAANQHHNDMINKIFDLKNLCFSVFTQRNRTLEESILQSIIQAQYCIVDTLENEQLIKDFVKNHDVANHFSLMRITPFDVQTLPNMSSQLYETNIGVWIDSLNEVRLKELIDMLIQYSIERENIRLHLLTRKDDTDIPEWLTYKVENTNEQLNKNDEQLSLEVRDILKTEIEEIEYIKLVFVPFEEHLLKEMSHLRVMIDLGNEPDLYLQISSISVGIPQINQLKTNYVDHKLNGLIINDTSELIMALDFYLLNLKNWNYSFAHSIKLSEEFSSSKIITQLNHLIEGENNGT</sequence>
<dbReference type="NCBIfam" id="TIGR03713">
    <property type="entry name" value="acc_sec_asp1"/>
    <property type="match status" value="1"/>
</dbReference>
<comment type="caution">
    <text evidence="1">The sequence shown here is derived from an EMBL/GenBank/DDBJ whole genome shotgun (WGS) entry which is preliminary data.</text>
</comment>
<dbReference type="Proteomes" id="UP000241540">
    <property type="component" value="Unassembled WGS sequence"/>
</dbReference>
<organism evidence="1 2">
    <name type="scientific">Staphylococcus hominis</name>
    <dbReference type="NCBI Taxonomy" id="1290"/>
    <lineage>
        <taxon>Bacteria</taxon>
        <taxon>Bacillati</taxon>
        <taxon>Bacillota</taxon>
        <taxon>Bacilli</taxon>
        <taxon>Bacillales</taxon>
        <taxon>Staphylococcaceae</taxon>
        <taxon>Staphylococcus</taxon>
    </lineage>
</organism>
<gene>
    <name evidence="1" type="primary">asp1</name>
    <name evidence="1" type="ORF">BUZ51_09890</name>
</gene>
<name>A0A974KWE0_STAHO</name>
<dbReference type="InterPro" id="IPR022372">
    <property type="entry name" value="Accessory_SS_Asp1"/>
</dbReference>
<reference evidence="1 2" key="1">
    <citation type="journal article" date="2016" name="Front. Microbiol.">
        <title>Comprehensive Phylogenetic Analysis of Bovine Non-aureus Staphylococci Species Based on Whole-Genome Sequencing.</title>
        <authorList>
            <person name="Naushad S."/>
            <person name="Barkema H.W."/>
            <person name="Luby C."/>
            <person name="Condas L.A."/>
            <person name="Nobrega D.B."/>
            <person name="Carson D.A."/>
            <person name="De Buck J."/>
        </authorList>
    </citation>
    <scope>NUCLEOTIDE SEQUENCE [LARGE SCALE GENOMIC DNA]</scope>
    <source>
        <strain evidence="1 2">SNUC 5336</strain>
    </source>
</reference>
<dbReference type="GO" id="GO:0015031">
    <property type="term" value="P:protein transport"/>
    <property type="evidence" value="ECO:0007669"/>
    <property type="project" value="InterPro"/>
</dbReference>
<protein>
    <submittedName>
        <fullName evidence="1">Accessory Sec system protein Asp1</fullName>
    </submittedName>
</protein>
<dbReference type="Pfam" id="PF16993">
    <property type="entry name" value="Asp1"/>
    <property type="match status" value="1"/>
</dbReference>